<evidence type="ECO:0000313" key="3">
    <source>
        <dbReference type="EMBL" id="KAK8096276.1"/>
    </source>
</evidence>
<feature type="domain" description="FAD dependent oxidoreductase" evidence="2">
    <location>
        <begin position="35"/>
        <end position="411"/>
    </location>
</feature>
<dbReference type="PANTHER" id="PTHR13847:SF188">
    <property type="entry name" value="EXPRESSED PROTEIN"/>
    <property type="match status" value="1"/>
</dbReference>
<reference evidence="3 4" key="1">
    <citation type="submission" date="2023-01" db="EMBL/GenBank/DDBJ databases">
        <title>Analysis of 21 Apiospora genomes using comparative genomics revels a genus with tremendous synthesis potential of carbohydrate active enzymes and secondary metabolites.</title>
        <authorList>
            <person name="Sorensen T."/>
        </authorList>
    </citation>
    <scope>NUCLEOTIDE SEQUENCE [LARGE SCALE GENOMIC DNA]</scope>
    <source>
        <strain evidence="3 4">CBS 117206</strain>
    </source>
</reference>
<dbReference type="SUPFAM" id="SSF51905">
    <property type="entry name" value="FAD/NAD(P)-binding domain"/>
    <property type="match status" value="1"/>
</dbReference>
<dbReference type="PANTHER" id="PTHR13847">
    <property type="entry name" value="SARCOSINE DEHYDROGENASE-RELATED"/>
    <property type="match status" value="1"/>
</dbReference>
<evidence type="ECO:0000313" key="4">
    <source>
        <dbReference type="Proteomes" id="UP001392437"/>
    </source>
</evidence>
<evidence type="ECO:0000256" key="1">
    <source>
        <dbReference type="SAM" id="MobiDB-lite"/>
    </source>
</evidence>
<accession>A0AAW0Q6S3</accession>
<dbReference type="GO" id="GO:0005737">
    <property type="term" value="C:cytoplasm"/>
    <property type="evidence" value="ECO:0007669"/>
    <property type="project" value="TreeGrafter"/>
</dbReference>
<name>A0AAW0Q6S3_9PEZI</name>
<dbReference type="Gene3D" id="3.30.9.10">
    <property type="entry name" value="D-Amino Acid Oxidase, subunit A, domain 2"/>
    <property type="match status" value="1"/>
</dbReference>
<feature type="region of interest" description="Disordered" evidence="1">
    <location>
        <begin position="477"/>
        <end position="506"/>
    </location>
</feature>
<gene>
    <name evidence="3" type="ORF">PG999_014298</name>
</gene>
<dbReference type="InterPro" id="IPR036188">
    <property type="entry name" value="FAD/NAD-bd_sf"/>
</dbReference>
<keyword evidence="4" id="KW-1185">Reference proteome</keyword>
<organism evidence="3 4">
    <name type="scientific">Apiospora kogelbergensis</name>
    <dbReference type="NCBI Taxonomy" id="1337665"/>
    <lineage>
        <taxon>Eukaryota</taxon>
        <taxon>Fungi</taxon>
        <taxon>Dikarya</taxon>
        <taxon>Ascomycota</taxon>
        <taxon>Pezizomycotina</taxon>
        <taxon>Sordariomycetes</taxon>
        <taxon>Xylariomycetidae</taxon>
        <taxon>Amphisphaeriales</taxon>
        <taxon>Apiosporaceae</taxon>
        <taxon>Apiospora</taxon>
    </lineage>
</organism>
<sequence length="522" mass="56664">MVLPRANPTKSYWIEAADSPLRHLRSTEKLPETADVVIIGGGYSGATTAYWLDKYTRSHGTQPSMVILEARDICGGATGRNGGQLRPHAYSRYPIWAERFGAATAMDLIRHEMAHLPAFEQLAAEEGIAEEICLRFGETFDAAMTEEAWTRLKGALEAMRRDHGDDNEVVQACRVIADAAEAQDFSQMKGALAAIVHPAGQVWPYKFVHAILRIVLARGNLNVQADTPVVQVAERDADGWIQVRTERGDVRARAVVHATNAWASHLLPEFAKLVLPEKSTLAAVRAPAGFVKHTGAQHWDATVNNYHLQLPAPYNAVILGGGRQYLVHRPSDCVLRDDDDQLIPGADEFFGSWPSSDVLGWPGSATQTPLESQGGCWVGVETTSADGFPFVGAAPSHAGQWVAAGFAGHGMPRILLSTSSIALSILDSLGLDHSQPSGVAQLPLPKPFVATQERIDRLQSTDVEGIRTRFTSSCQQSSVKPFCNDDRSRPSRKQSSAMTSCNESWVKGGPTVPHVESISLRV</sequence>
<proteinExistence type="predicted"/>
<dbReference type="Proteomes" id="UP001392437">
    <property type="component" value="Unassembled WGS sequence"/>
</dbReference>
<evidence type="ECO:0000259" key="2">
    <source>
        <dbReference type="Pfam" id="PF01266"/>
    </source>
</evidence>
<dbReference type="Pfam" id="PF01266">
    <property type="entry name" value="DAO"/>
    <property type="match status" value="1"/>
</dbReference>
<dbReference type="EMBL" id="JAQQWP010000011">
    <property type="protein sequence ID" value="KAK8096276.1"/>
    <property type="molecule type" value="Genomic_DNA"/>
</dbReference>
<comment type="caution">
    <text evidence="3">The sequence shown here is derived from an EMBL/GenBank/DDBJ whole genome shotgun (WGS) entry which is preliminary data.</text>
</comment>
<dbReference type="Gene3D" id="3.50.50.60">
    <property type="entry name" value="FAD/NAD(P)-binding domain"/>
    <property type="match status" value="1"/>
</dbReference>
<dbReference type="AlphaFoldDB" id="A0AAW0Q6S3"/>
<protein>
    <recommendedName>
        <fullName evidence="2">FAD dependent oxidoreductase domain-containing protein</fullName>
    </recommendedName>
</protein>
<feature type="compositionally biased region" description="Polar residues" evidence="1">
    <location>
        <begin position="493"/>
        <end position="503"/>
    </location>
</feature>
<dbReference type="InterPro" id="IPR006076">
    <property type="entry name" value="FAD-dep_OxRdtase"/>
</dbReference>